<dbReference type="InterPro" id="IPR002160">
    <property type="entry name" value="Prot_inh_Kunz-lg"/>
</dbReference>
<organism evidence="4 5">
    <name type="scientific">Dovyalis caffra</name>
    <dbReference type="NCBI Taxonomy" id="77055"/>
    <lineage>
        <taxon>Eukaryota</taxon>
        <taxon>Viridiplantae</taxon>
        <taxon>Streptophyta</taxon>
        <taxon>Embryophyta</taxon>
        <taxon>Tracheophyta</taxon>
        <taxon>Spermatophyta</taxon>
        <taxon>Magnoliopsida</taxon>
        <taxon>eudicotyledons</taxon>
        <taxon>Gunneridae</taxon>
        <taxon>Pentapetalae</taxon>
        <taxon>rosids</taxon>
        <taxon>fabids</taxon>
        <taxon>Malpighiales</taxon>
        <taxon>Salicaceae</taxon>
        <taxon>Flacourtieae</taxon>
        <taxon>Dovyalis</taxon>
    </lineage>
</organism>
<name>A0AAV1SMK6_9ROSI</name>
<evidence type="ECO:0000313" key="5">
    <source>
        <dbReference type="Proteomes" id="UP001314170"/>
    </source>
</evidence>
<keyword evidence="5" id="KW-1185">Reference proteome</keyword>
<evidence type="ECO:0000313" key="4">
    <source>
        <dbReference type="EMBL" id="CAK7355098.1"/>
    </source>
</evidence>
<dbReference type="InterPro" id="IPR011065">
    <property type="entry name" value="Kunitz_inhibitor_STI-like_sf"/>
</dbReference>
<dbReference type="Pfam" id="PF00197">
    <property type="entry name" value="Kunitz_legume"/>
    <property type="match status" value="1"/>
</dbReference>
<dbReference type="Proteomes" id="UP001314170">
    <property type="component" value="Unassembled WGS sequence"/>
</dbReference>
<dbReference type="PANTHER" id="PTHR33107">
    <property type="entry name" value="KUNITZ TRYPSIN INHIBITOR 2"/>
    <property type="match status" value="1"/>
</dbReference>
<dbReference type="SUPFAM" id="SSF50386">
    <property type="entry name" value="STI-like"/>
    <property type="match status" value="1"/>
</dbReference>
<feature type="signal peptide" evidence="3">
    <location>
        <begin position="1"/>
        <end position="21"/>
    </location>
</feature>
<feature type="chain" id="PRO_5043920426" description="Trypsin inhibitor" evidence="3">
    <location>
        <begin position="22"/>
        <end position="121"/>
    </location>
</feature>
<sequence>MLRLTGSISFIWLLIAISTGAQPLSHVDVEGKHLRSGVEYYILPAAADIAGGLTNICNGSFPFYVGQEPLAPNVSEGRPVIFRLRLADTIIWESRDFAVAFSGATTCADSSAWEIVENLET</sequence>
<proteinExistence type="inferred from homology"/>
<dbReference type="PANTHER" id="PTHR33107:SF81">
    <property type="entry name" value="TRYPSIN INHIBITOR A"/>
    <property type="match status" value="1"/>
</dbReference>
<keyword evidence="2" id="KW-1015">Disulfide bond</keyword>
<dbReference type="AlphaFoldDB" id="A0AAV1SMK6"/>
<keyword evidence="3" id="KW-0732">Signal</keyword>
<protein>
    <recommendedName>
        <fullName evidence="6">Trypsin inhibitor</fullName>
    </recommendedName>
</protein>
<dbReference type="Gene3D" id="2.80.10.50">
    <property type="match status" value="1"/>
</dbReference>
<gene>
    <name evidence="4" type="ORF">DCAF_LOCUS25495</name>
</gene>
<evidence type="ECO:0000256" key="2">
    <source>
        <dbReference type="ARBA" id="ARBA00023157"/>
    </source>
</evidence>
<comment type="similarity">
    <text evidence="1">Belongs to the protease inhibitor I3 (leguminous Kunitz-type inhibitor) family.</text>
</comment>
<reference evidence="4 5" key="1">
    <citation type="submission" date="2024-01" db="EMBL/GenBank/DDBJ databases">
        <authorList>
            <person name="Waweru B."/>
        </authorList>
    </citation>
    <scope>NUCLEOTIDE SEQUENCE [LARGE SCALE GENOMIC DNA]</scope>
</reference>
<evidence type="ECO:0000256" key="1">
    <source>
        <dbReference type="ARBA" id="ARBA00005440"/>
    </source>
</evidence>
<comment type="caution">
    <text evidence="4">The sequence shown here is derived from an EMBL/GenBank/DDBJ whole genome shotgun (WGS) entry which is preliminary data.</text>
</comment>
<evidence type="ECO:0000256" key="3">
    <source>
        <dbReference type="SAM" id="SignalP"/>
    </source>
</evidence>
<accession>A0AAV1SMK6</accession>
<dbReference type="GO" id="GO:0004866">
    <property type="term" value="F:endopeptidase inhibitor activity"/>
    <property type="evidence" value="ECO:0007669"/>
    <property type="project" value="InterPro"/>
</dbReference>
<evidence type="ECO:0008006" key="6">
    <source>
        <dbReference type="Google" id="ProtNLM"/>
    </source>
</evidence>
<dbReference type="EMBL" id="CAWUPB010001195">
    <property type="protein sequence ID" value="CAK7355098.1"/>
    <property type="molecule type" value="Genomic_DNA"/>
</dbReference>